<proteinExistence type="predicted"/>
<feature type="chain" id="PRO_5046948609" evidence="1">
    <location>
        <begin position="24"/>
        <end position="290"/>
    </location>
</feature>
<dbReference type="InterPro" id="IPR007210">
    <property type="entry name" value="ABC_Gly_betaine_transp_sub-bd"/>
</dbReference>
<dbReference type="EMBL" id="JBHLWV010000005">
    <property type="protein sequence ID" value="MFC0313504.1"/>
    <property type="molecule type" value="Genomic_DNA"/>
</dbReference>
<gene>
    <name evidence="3" type="ORF">ACFFJD_01385</name>
</gene>
<evidence type="ECO:0000313" key="4">
    <source>
        <dbReference type="Proteomes" id="UP001589783"/>
    </source>
</evidence>
<keyword evidence="1" id="KW-0732">Signal</keyword>
<feature type="domain" description="ABC-type glycine betaine transport system substrate-binding" evidence="2">
    <location>
        <begin position="33"/>
        <end position="285"/>
    </location>
</feature>
<organism evidence="3 4">
    <name type="scientific">Gordonia phosphorivorans</name>
    <dbReference type="NCBI Taxonomy" id="1056982"/>
    <lineage>
        <taxon>Bacteria</taxon>
        <taxon>Bacillati</taxon>
        <taxon>Actinomycetota</taxon>
        <taxon>Actinomycetes</taxon>
        <taxon>Mycobacteriales</taxon>
        <taxon>Gordoniaceae</taxon>
        <taxon>Gordonia</taxon>
    </lineage>
</organism>
<dbReference type="Gene3D" id="3.40.190.10">
    <property type="entry name" value="Periplasmic binding protein-like II"/>
    <property type="match status" value="2"/>
</dbReference>
<dbReference type="SUPFAM" id="SSF53850">
    <property type="entry name" value="Periplasmic binding protein-like II"/>
    <property type="match status" value="1"/>
</dbReference>
<comment type="caution">
    <text evidence="3">The sequence shown here is derived from an EMBL/GenBank/DDBJ whole genome shotgun (WGS) entry which is preliminary data.</text>
</comment>
<dbReference type="PROSITE" id="PS51257">
    <property type="entry name" value="PROKAR_LIPOPROTEIN"/>
    <property type="match status" value="1"/>
</dbReference>
<name>A0ABV6H3R1_9ACTN</name>
<keyword evidence="4" id="KW-1185">Reference proteome</keyword>
<dbReference type="Proteomes" id="UP001589783">
    <property type="component" value="Unassembled WGS sequence"/>
</dbReference>
<evidence type="ECO:0000256" key="1">
    <source>
        <dbReference type="SAM" id="SignalP"/>
    </source>
</evidence>
<feature type="signal peptide" evidence="1">
    <location>
        <begin position="1"/>
        <end position="23"/>
    </location>
</feature>
<accession>A0ABV6H3R1</accession>
<evidence type="ECO:0000259" key="2">
    <source>
        <dbReference type="Pfam" id="PF04069"/>
    </source>
</evidence>
<dbReference type="RefSeq" id="WP_382359782.1">
    <property type="nucleotide sequence ID" value="NZ_JBHLWV010000005.1"/>
</dbReference>
<evidence type="ECO:0000313" key="3">
    <source>
        <dbReference type="EMBL" id="MFC0313504.1"/>
    </source>
</evidence>
<protein>
    <submittedName>
        <fullName evidence="3">Glycine betaine ABC transporter substrate-binding protein</fullName>
    </submittedName>
</protein>
<dbReference type="Pfam" id="PF04069">
    <property type="entry name" value="OpuAC"/>
    <property type="match status" value="1"/>
</dbReference>
<reference evidence="3 4" key="1">
    <citation type="submission" date="2024-09" db="EMBL/GenBank/DDBJ databases">
        <authorList>
            <person name="Sun Q."/>
            <person name="Mori K."/>
        </authorList>
    </citation>
    <scope>NUCLEOTIDE SEQUENCE [LARGE SCALE GENOMIC DNA]</scope>
    <source>
        <strain evidence="3 4">CCM 7957</strain>
    </source>
</reference>
<sequence length="290" mass="29400">MTNTKRALTALLTLLAAVTVLTACGDDAADDAPLRIGSASTPTMRAAAAVYAVGLSRAGTPATVDPAAVGTDAQLLEELSTGDIDLFPAFTGDLLTRLSTSPEALGGEALLTEVARALPQGVAVGDPTGVSNRPQLLLAAGLRERYGVETLADCGRLPAGMPLVVLEQDADTPTAFAACRPGRVEQVSEARTVIDRVADGGALGVLPALTTASAGDLGDVRILQSEDAPRAQDLVPVYRSAALDKAALKQLSRIAGELTTGVLAELGARVARGEDPSAVAAQWLATGAVS</sequence>